<sequence>MKNVRKQELLEKWKKVATKAVTDDLFKEKLVKDPIGKMAEFDLTLPEEIEVLTGHANTITLVEPKDATENLKSEIKWWRVRLDVIQEFGQDERGGNAAVAGPAGDEDEDV</sequence>
<evidence type="ECO:0000313" key="2">
    <source>
        <dbReference type="Proteomes" id="UP000594688"/>
    </source>
</evidence>
<dbReference type="InterPro" id="IPR036648">
    <property type="entry name" value="CN_Hdrase_a/SCN_Hdrase_g_sf"/>
</dbReference>
<proteinExistence type="predicted"/>
<dbReference type="GO" id="GO:0003824">
    <property type="term" value="F:catalytic activity"/>
    <property type="evidence" value="ECO:0007669"/>
    <property type="project" value="InterPro"/>
</dbReference>
<evidence type="ECO:0008006" key="3">
    <source>
        <dbReference type="Google" id="ProtNLM"/>
    </source>
</evidence>
<name>A0A7T0G1L8_9BACT</name>
<organism evidence="1 2">
    <name type="scientific">Candidatus Nitronauta litoralis</name>
    <dbReference type="NCBI Taxonomy" id="2705533"/>
    <lineage>
        <taxon>Bacteria</taxon>
        <taxon>Pseudomonadati</taxon>
        <taxon>Nitrospinota/Tectimicrobiota group</taxon>
        <taxon>Nitrospinota</taxon>
        <taxon>Nitrospinia</taxon>
        <taxon>Nitrospinales</taxon>
        <taxon>Nitrospinaceae</taxon>
        <taxon>Candidatus Nitronauta</taxon>
    </lineage>
</organism>
<reference evidence="1 2" key="1">
    <citation type="submission" date="2020-02" db="EMBL/GenBank/DDBJ databases">
        <title>Genomic and physiological characterization of two novel Nitrospinaceae genera.</title>
        <authorList>
            <person name="Mueller A.J."/>
            <person name="Jung M.-Y."/>
            <person name="Strachan C.R."/>
            <person name="Herbold C.W."/>
            <person name="Kirkegaard R.H."/>
            <person name="Daims H."/>
        </authorList>
    </citation>
    <scope>NUCLEOTIDE SEQUENCE [LARGE SCALE GENOMIC DNA]</scope>
    <source>
        <strain evidence="1">EB</strain>
    </source>
</reference>
<dbReference type="Proteomes" id="UP000594688">
    <property type="component" value="Chromosome"/>
</dbReference>
<protein>
    <recommendedName>
        <fullName evidence="3">Nitrile hydratase alpha /Thiocyanate hydrolase gamma domain-containing protein</fullName>
    </recommendedName>
</protein>
<dbReference type="KEGG" id="nli:G3M70_17575"/>
<gene>
    <name evidence="1" type="ORF">G3M70_17575</name>
</gene>
<dbReference type="AlphaFoldDB" id="A0A7T0G1L8"/>
<accession>A0A7T0G1L8</accession>
<dbReference type="EMBL" id="CP048685">
    <property type="protein sequence ID" value="QPJ63589.1"/>
    <property type="molecule type" value="Genomic_DNA"/>
</dbReference>
<evidence type="ECO:0000313" key="1">
    <source>
        <dbReference type="EMBL" id="QPJ63589.1"/>
    </source>
</evidence>
<dbReference type="GO" id="GO:0046914">
    <property type="term" value="F:transition metal ion binding"/>
    <property type="evidence" value="ECO:0007669"/>
    <property type="project" value="InterPro"/>
</dbReference>
<dbReference type="Gene3D" id="3.90.330.10">
    <property type="entry name" value="Nitrile hydratase alpha /Thiocyanate hydrolase gamma"/>
    <property type="match status" value="1"/>
</dbReference>
<dbReference type="SUPFAM" id="SSF56209">
    <property type="entry name" value="Nitrile hydratase alpha chain"/>
    <property type="match status" value="1"/>
</dbReference>